<evidence type="ECO:0000256" key="1">
    <source>
        <dbReference type="SAM" id="Phobius"/>
    </source>
</evidence>
<gene>
    <name evidence="2" type="ORF">GCM10022281_13340</name>
</gene>
<dbReference type="EMBL" id="BAABBR010000001">
    <property type="protein sequence ID" value="GAA4034535.1"/>
    <property type="molecule type" value="Genomic_DNA"/>
</dbReference>
<sequence>MRLIFYYSFLFAVVAIAFWRGRREERVAAVTCLVGTLVTALGAGAMSHRFADFNSLLFLADLGVFVSFLAIALRTERFWPIWVAGLQLTATSVHLLKLINPDLMRFVFGAALAFWSYPILALIAVGAFRTRLVEGWRRDLIA</sequence>
<dbReference type="RefSeq" id="WP_344696251.1">
    <property type="nucleotide sequence ID" value="NZ_BAABBR010000001.1"/>
</dbReference>
<name>A0ABP7U293_9SPHN</name>
<evidence type="ECO:0000313" key="3">
    <source>
        <dbReference type="Proteomes" id="UP001424459"/>
    </source>
</evidence>
<organism evidence="2 3">
    <name type="scientific">Sphingomonas rosea</name>
    <dbReference type="NCBI Taxonomy" id="335605"/>
    <lineage>
        <taxon>Bacteria</taxon>
        <taxon>Pseudomonadati</taxon>
        <taxon>Pseudomonadota</taxon>
        <taxon>Alphaproteobacteria</taxon>
        <taxon>Sphingomonadales</taxon>
        <taxon>Sphingomonadaceae</taxon>
        <taxon>Sphingomonas</taxon>
    </lineage>
</organism>
<evidence type="ECO:0000313" key="2">
    <source>
        <dbReference type="EMBL" id="GAA4034535.1"/>
    </source>
</evidence>
<dbReference type="Proteomes" id="UP001424459">
    <property type="component" value="Unassembled WGS sequence"/>
</dbReference>
<accession>A0ABP7U293</accession>
<keyword evidence="1" id="KW-0812">Transmembrane</keyword>
<protein>
    <submittedName>
        <fullName evidence="2">Uncharacterized protein</fullName>
    </submittedName>
</protein>
<comment type="caution">
    <text evidence="2">The sequence shown here is derived from an EMBL/GenBank/DDBJ whole genome shotgun (WGS) entry which is preliminary data.</text>
</comment>
<feature type="transmembrane region" description="Helical" evidence="1">
    <location>
        <begin position="53"/>
        <end position="73"/>
    </location>
</feature>
<keyword evidence="1" id="KW-0472">Membrane</keyword>
<keyword evidence="1" id="KW-1133">Transmembrane helix</keyword>
<feature type="transmembrane region" description="Helical" evidence="1">
    <location>
        <begin position="106"/>
        <end position="128"/>
    </location>
</feature>
<feature type="transmembrane region" description="Helical" evidence="1">
    <location>
        <begin position="79"/>
        <end position="99"/>
    </location>
</feature>
<reference evidence="3" key="1">
    <citation type="journal article" date="2019" name="Int. J. Syst. Evol. Microbiol.">
        <title>The Global Catalogue of Microorganisms (GCM) 10K type strain sequencing project: providing services to taxonomists for standard genome sequencing and annotation.</title>
        <authorList>
            <consortium name="The Broad Institute Genomics Platform"/>
            <consortium name="The Broad Institute Genome Sequencing Center for Infectious Disease"/>
            <person name="Wu L."/>
            <person name="Ma J."/>
        </authorList>
    </citation>
    <scope>NUCLEOTIDE SEQUENCE [LARGE SCALE GENOMIC DNA]</scope>
    <source>
        <strain evidence="3">JCM 17564</strain>
    </source>
</reference>
<feature type="transmembrane region" description="Helical" evidence="1">
    <location>
        <begin position="27"/>
        <end position="46"/>
    </location>
</feature>
<keyword evidence="3" id="KW-1185">Reference proteome</keyword>
<proteinExistence type="predicted"/>